<proteinExistence type="inferred from homology"/>
<feature type="binding site" evidence="5">
    <location>
        <begin position="140"/>
        <end position="141"/>
    </location>
    <ligand>
        <name>FMN</name>
        <dbReference type="ChEBI" id="CHEBI:58210"/>
    </ligand>
</feature>
<dbReference type="PANTHER" id="PTHR10851">
    <property type="entry name" value="PYRIDOXINE-5-PHOSPHATE OXIDASE"/>
    <property type="match status" value="1"/>
</dbReference>
<keyword evidence="5" id="KW-0664">Pyridoxine biosynthesis</keyword>
<comment type="cofactor">
    <cofactor evidence="5">
        <name>FMN</name>
        <dbReference type="ChEBI" id="CHEBI:58210"/>
    </cofactor>
    <text evidence="5">Binds 1 FMN per subunit.</text>
</comment>
<keyword evidence="2 5" id="KW-0285">Flavoprotein</keyword>
<dbReference type="InterPro" id="IPR000659">
    <property type="entry name" value="Pyridox_Oxase"/>
</dbReference>
<comment type="pathway">
    <text evidence="5">Cofactor metabolism; pyridoxal 5'-phosphate salvage; pyridoxal 5'-phosphate from pyridoxamine 5'-phosphate: step 1/1.</text>
</comment>
<sequence>MVDLADIRKEYTQGRLDETTCADNPVVQFHAWFEQYRDSNPPEPTIMTVASVDEQGQPWQRILLLKGYDEHGFVFFTNFNSNKGQQLQANHKASLHFFWIEMERQIQIQGEVEKISRQQAEQYFHSRPRESQLGAWASAQSQPLDNRQQLEDQFADVSRRYEGQQVPLPEHWGGFRLKPQRMEFWQGGAHRLHDRVEYLRQTEDDWCKQRLNP</sequence>
<evidence type="ECO:0000313" key="8">
    <source>
        <dbReference type="EMBL" id="MFC3679704.1"/>
    </source>
</evidence>
<evidence type="ECO:0000256" key="2">
    <source>
        <dbReference type="ARBA" id="ARBA00022630"/>
    </source>
</evidence>
<comment type="catalytic activity">
    <reaction evidence="5">
        <text>pyridoxamine 5'-phosphate + O2 + H2O = pyridoxal 5'-phosphate + H2O2 + NH4(+)</text>
        <dbReference type="Rhea" id="RHEA:15817"/>
        <dbReference type="ChEBI" id="CHEBI:15377"/>
        <dbReference type="ChEBI" id="CHEBI:15379"/>
        <dbReference type="ChEBI" id="CHEBI:16240"/>
        <dbReference type="ChEBI" id="CHEBI:28938"/>
        <dbReference type="ChEBI" id="CHEBI:58451"/>
        <dbReference type="ChEBI" id="CHEBI:597326"/>
        <dbReference type="EC" id="1.4.3.5"/>
    </reaction>
</comment>
<feature type="domain" description="Pyridoxine 5'-phosphate oxidase dimerisation C-terminal" evidence="7">
    <location>
        <begin position="172"/>
        <end position="213"/>
    </location>
</feature>
<evidence type="ECO:0000256" key="5">
    <source>
        <dbReference type="HAMAP-Rule" id="MF_01629"/>
    </source>
</evidence>
<comment type="function">
    <text evidence="5">Catalyzes the oxidation of either pyridoxine 5'-phosphate (PNP) or pyridoxamine 5'-phosphate (PMP) into pyridoxal 5'-phosphate (PLP).</text>
</comment>
<comment type="subunit">
    <text evidence="5">Homodimer.</text>
</comment>
<dbReference type="Pfam" id="PF10590">
    <property type="entry name" value="PNP_phzG_C"/>
    <property type="match status" value="1"/>
</dbReference>
<comment type="caution">
    <text evidence="8">The sequence shown here is derived from an EMBL/GenBank/DDBJ whole genome shotgun (WGS) entry which is preliminary data.</text>
</comment>
<feature type="binding site" evidence="5">
    <location>
        <position position="66"/>
    </location>
    <ligand>
        <name>substrate</name>
    </ligand>
</feature>
<feature type="binding site" evidence="5">
    <location>
        <begin position="76"/>
        <end position="77"/>
    </location>
    <ligand>
        <name>FMN</name>
        <dbReference type="ChEBI" id="CHEBI:58210"/>
    </ligand>
</feature>
<dbReference type="EC" id="1.4.3.5" evidence="5"/>
<evidence type="ECO:0000259" key="6">
    <source>
        <dbReference type="Pfam" id="PF01243"/>
    </source>
</evidence>
<dbReference type="PANTHER" id="PTHR10851:SF0">
    <property type="entry name" value="PYRIDOXINE-5'-PHOSPHATE OXIDASE"/>
    <property type="match status" value="1"/>
</dbReference>
<dbReference type="PROSITE" id="PS01064">
    <property type="entry name" value="PYRIDOX_OXIDASE"/>
    <property type="match status" value="1"/>
</dbReference>
<feature type="binding site" evidence="5">
    <location>
        <position position="185"/>
    </location>
    <ligand>
        <name>FMN</name>
        <dbReference type="ChEBI" id="CHEBI:58210"/>
    </ligand>
</feature>
<dbReference type="Gene3D" id="2.30.110.10">
    <property type="entry name" value="Electron Transport, Fmn-binding Protein, Chain A"/>
    <property type="match status" value="1"/>
</dbReference>
<name>A0ABV7VQJ8_9GAMM</name>
<dbReference type="InterPro" id="IPR019740">
    <property type="entry name" value="Pyridox_Oxase_CS"/>
</dbReference>
<dbReference type="PIRSF" id="PIRSF000190">
    <property type="entry name" value="Pyd_amn-ph_oxd"/>
    <property type="match status" value="1"/>
</dbReference>
<comment type="pathway">
    <text evidence="5">Cofactor metabolism; pyridoxal 5'-phosphate salvage; pyridoxal 5'-phosphate from pyridoxine 5'-phosphate: step 1/1.</text>
</comment>
<evidence type="ECO:0000259" key="7">
    <source>
        <dbReference type="Pfam" id="PF10590"/>
    </source>
</evidence>
<evidence type="ECO:0000313" key="9">
    <source>
        <dbReference type="Proteomes" id="UP001595722"/>
    </source>
</evidence>
<dbReference type="GO" id="GO:0004733">
    <property type="term" value="F:pyridoxamine phosphate oxidase activity"/>
    <property type="evidence" value="ECO:0007669"/>
    <property type="project" value="UniProtKB-EC"/>
</dbReference>
<feature type="binding site" evidence="5">
    <location>
        <position position="127"/>
    </location>
    <ligand>
        <name>substrate</name>
    </ligand>
</feature>
<feature type="binding site" evidence="5">
    <location>
        <position position="123"/>
    </location>
    <ligand>
        <name>substrate</name>
    </ligand>
</feature>
<feature type="binding site" evidence="5">
    <location>
        <position position="83"/>
    </location>
    <ligand>
        <name>FMN</name>
        <dbReference type="ChEBI" id="CHEBI:58210"/>
    </ligand>
</feature>
<dbReference type="NCBIfam" id="TIGR00558">
    <property type="entry name" value="pdxH"/>
    <property type="match status" value="1"/>
</dbReference>
<feature type="binding site" evidence="5">
    <location>
        <position position="131"/>
    </location>
    <ligand>
        <name>substrate</name>
    </ligand>
</feature>
<keyword evidence="9" id="KW-1185">Reference proteome</keyword>
<comment type="similarity">
    <text evidence="1 5">Belongs to the pyridoxamine 5'-phosphate oxidase family.</text>
</comment>
<feature type="binding site" evidence="5">
    <location>
        <position position="105"/>
    </location>
    <ligand>
        <name>FMN</name>
        <dbReference type="ChEBI" id="CHEBI:58210"/>
    </ligand>
</feature>
<comment type="caution">
    <text evidence="5">Lacks conserved residue(s) required for the propagation of feature annotation.</text>
</comment>
<accession>A0ABV7VQJ8</accession>
<feature type="binding site" evidence="5">
    <location>
        <begin position="61"/>
        <end position="66"/>
    </location>
    <ligand>
        <name>FMN</name>
        <dbReference type="ChEBI" id="CHEBI:58210"/>
    </ligand>
</feature>
<dbReference type="InterPro" id="IPR012349">
    <property type="entry name" value="Split_barrel_FMN-bd"/>
</dbReference>
<evidence type="ECO:0000256" key="3">
    <source>
        <dbReference type="ARBA" id="ARBA00022643"/>
    </source>
</evidence>
<dbReference type="SUPFAM" id="SSF50475">
    <property type="entry name" value="FMN-binding split barrel"/>
    <property type="match status" value="1"/>
</dbReference>
<dbReference type="InterPro" id="IPR019576">
    <property type="entry name" value="Pyridoxamine_oxidase_dimer_C"/>
</dbReference>
<evidence type="ECO:0000256" key="4">
    <source>
        <dbReference type="ARBA" id="ARBA00023002"/>
    </source>
</evidence>
<evidence type="ECO:0000256" key="1">
    <source>
        <dbReference type="ARBA" id="ARBA00007301"/>
    </source>
</evidence>
<dbReference type="Proteomes" id="UP001595722">
    <property type="component" value="Unassembled WGS sequence"/>
</dbReference>
<dbReference type="NCBIfam" id="NF004231">
    <property type="entry name" value="PRK05679.1"/>
    <property type="match status" value="1"/>
</dbReference>
<protein>
    <recommendedName>
        <fullName evidence="5">Pyridoxine/pyridoxamine 5'-phosphate oxidase</fullName>
        <ecNumber evidence="5">1.4.3.5</ecNumber>
    </recommendedName>
    <alternativeName>
        <fullName evidence="5">PNP/PMP oxidase</fullName>
        <shortName evidence="5">PNPOx</shortName>
    </alternativeName>
    <alternativeName>
        <fullName evidence="5">Pyridoxal 5'-phosphate synthase</fullName>
    </alternativeName>
</protein>
<comment type="catalytic activity">
    <reaction evidence="5">
        <text>pyridoxine 5'-phosphate + O2 = pyridoxal 5'-phosphate + H2O2</text>
        <dbReference type="Rhea" id="RHEA:15149"/>
        <dbReference type="ChEBI" id="CHEBI:15379"/>
        <dbReference type="ChEBI" id="CHEBI:16240"/>
        <dbReference type="ChEBI" id="CHEBI:58589"/>
        <dbReference type="ChEBI" id="CHEBI:597326"/>
        <dbReference type="EC" id="1.4.3.5"/>
    </reaction>
</comment>
<gene>
    <name evidence="5 8" type="primary">pdxH</name>
    <name evidence="8" type="ORF">ACFOMG_06225</name>
</gene>
<dbReference type="HAMAP" id="MF_01629">
    <property type="entry name" value="PdxH"/>
    <property type="match status" value="1"/>
</dbReference>
<dbReference type="InterPro" id="IPR011576">
    <property type="entry name" value="Pyridox_Oxase_N"/>
</dbReference>
<feature type="domain" description="Pyridoxamine 5'-phosphate oxidase N-terminal" evidence="6">
    <location>
        <begin position="42"/>
        <end position="158"/>
    </location>
</feature>
<keyword evidence="4 5" id="KW-0560">Oxidoreductase</keyword>
<dbReference type="EMBL" id="JBHRYB010000005">
    <property type="protein sequence ID" value="MFC3679704.1"/>
    <property type="molecule type" value="Genomic_DNA"/>
</dbReference>
<dbReference type="Pfam" id="PF01243">
    <property type="entry name" value="PNPOx_N"/>
    <property type="match status" value="1"/>
</dbReference>
<keyword evidence="3 5" id="KW-0288">FMN</keyword>
<organism evidence="8 9">
    <name type="scientific">Bacterioplanoides pacificum</name>
    <dbReference type="NCBI Taxonomy" id="1171596"/>
    <lineage>
        <taxon>Bacteria</taxon>
        <taxon>Pseudomonadati</taxon>
        <taxon>Pseudomonadota</taxon>
        <taxon>Gammaproteobacteria</taxon>
        <taxon>Oceanospirillales</taxon>
        <taxon>Oceanospirillaceae</taxon>
        <taxon>Bacterioplanoides</taxon>
    </lineage>
</organism>
<reference evidence="9" key="1">
    <citation type="journal article" date="2019" name="Int. J. Syst. Evol. Microbiol.">
        <title>The Global Catalogue of Microorganisms (GCM) 10K type strain sequencing project: providing services to taxonomists for standard genome sequencing and annotation.</title>
        <authorList>
            <consortium name="The Broad Institute Genomics Platform"/>
            <consortium name="The Broad Institute Genome Sequencing Center for Infectious Disease"/>
            <person name="Wu L."/>
            <person name="Ma J."/>
        </authorList>
    </citation>
    <scope>NUCLEOTIDE SEQUENCE [LARGE SCALE GENOMIC DNA]</scope>
    <source>
        <strain evidence="9">KCTC 42424</strain>
    </source>
</reference>
<feature type="binding site" evidence="5">
    <location>
        <begin position="191"/>
        <end position="193"/>
    </location>
    <ligand>
        <name>substrate</name>
    </ligand>
</feature>
<dbReference type="RefSeq" id="WP_376865460.1">
    <property type="nucleotide sequence ID" value="NZ_JBHRYB010000005.1"/>
</dbReference>
<feature type="binding site" evidence="5">
    <location>
        <position position="195"/>
    </location>
    <ligand>
        <name>FMN</name>
        <dbReference type="ChEBI" id="CHEBI:58210"/>
    </ligand>
</feature>